<dbReference type="PANTHER" id="PTHR11243:SF38">
    <property type="entry name" value="GROWTH FACTOR RECEPTOR-BOUND PROTEIN 14-LIKE ISOFORM X1"/>
    <property type="match status" value="1"/>
</dbReference>
<dbReference type="GO" id="GO:0007165">
    <property type="term" value="P:signal transduction"/>
    <property type="evidence" value="ECO:0007669"/>
    <property type="project" value="InterPro"/>
</dbReference>
<dbReference type="RefSeq" id="XP_028127871.1">
    <property type="nucleotide sequence ID" value="XM_028272070.1"/>
</dbReference>
<sequence>MSRIKDWFEERLRFSKMFRCMQWCRYPRAKCTCSQGVGYARLHETVEETFREIQYDELASTSREQSEELAFFNDNESFQLVVVERNLCASDLCQLLALKNRTEKSVHWSIIEQWNDLGLERMLEDHEYVLAAYKDMKMFSCHARFKFRFRKEFRKYEFFHHPHYLVIQEGMCPVIFSHIWIRDEKKKIWIKTYMLLRDQRLFISQKIHSLAKFMRMPKEQALELVR</sequence>
<dbReference type="Pfam" id="PF21989">
    <property type="entry name" value="RA_2"/>
    <property type="match status" value="1"/>
</dbReference>
<dbReference type="InterPro" id="IPR000159">
    <property type="entry name" value="RA_dom"/>
</dbReference>
<reference evidence="2" key="1">
    <citation type="submission" date="2025-08" db="UniProtKB">
        <authorList>
            <consortium name="RefSeq"/>
        </authorList>
    </citation>
    <scope>IDENTIFICATION</scope>
    <source>
        <tissue evidence="2">Whole insect</tissue>
    </source>
</reference>
<accession>A0A6P7EY01</accession>
<feature type="domain" description="Ras-associating" evidence="1">
    <location>
        <begin position="65"/>
        <end position="152"/>
    </location>
</feature>
<dbReference type="Gene3D" id="3.10.20.90">
    <property type="entry name" value="Phosphatidylinositol 3-kinase Catalytic Subunit, Chain A, domain 1"/>
    <property type="match status" value="1"/>
</dbReference>
<dbReference type="PROSITE" id="PS50200">
    <property type="entry name" value="RA"/>
    <property type="match status" value="1"/>
</dbReference>
<gene>
    <name evidence="2" type="primary">LOC114324272</name>
</gene>
<evidence type="ECO:0000313" key="2">
    <source>
        <dbReference type="RefSeq" id="XP_028127871.1"/>
    </source>
</evidence>
<dbReference type="OrthoDB" id="8815311at2759"/>
<organism evidence="2">
    <name type="scientific">Diabrotica virgifera virgifera</name>
    <name type="common">western corn rootworm</name>
    <dbReference type="NCBI Taxonomy" id="50390"/>
    <lineage>
        <taxon>Eukaryota</taxon>
        <taxon>Metazoa</taxon>
        <taxon>Ecdysozoa</taxon>
        <taxon>Arthropoda</taxon>
        <taxon>Hexapoda</taxon>
        <taxon>Insecta</taxon>
        <taxon>Pterygota</taxon>
        <taxon>Neoptera</taxon>
        <taxon>Endopterygota</taxon>
        <taxon>Coleoptera</taxon>
        <taxon>Polyphaga</taxon>
        <taxon>Cucujiformia</taxon>
        <taxon>Chrysomeloidea</taxon>
        <taxon>Chrysomelidae</taxon>
        <taxon>Galerucinae</taxon>
        <taxon>Diabroticina</taxon>
        <taxon>Diabroticites</taxon>
        <taxon>Diabrotica</taxon>
    </lineage>
</organism>
<proteinExistence type="predicted"/>
<dbReference type="InterPro" id="IPR029071">
    <property type="entry name" value="Ubiquitin-like_domsf"/>
</dbReference>
<name>A0A6P7EY01_DIAVI</name>
<dbReference type="AlphaFoldDB" id="A0A6P7EY01"/>
<dbReference type="SMART" id="SM00314">
    <property type="entry name" value="RA"/>
    <property type="match status" value="1"/>
</dbReference>
<evidence type="ECO:0000259" key="1">
    <source>
        <dbReference type="PROSITE" id="PS50200"/>
    </source>
</evidence>
<dbReference type="SUPFAM" id="SSF54236">
    <property type="entry name" value="Ubiquitin-like"/>
    <property type="match status" value="1"/>
</dbReference>
<protein>
    <submittedName>
        <fullName evidence="2">Growth factor receptor-bound protein 10-like isoform X4</fullName>
    </submittedName>
</protein>
<dbReference type="InterPro" id="IPR039664">
    <property type="entry name" value="GRB/APBB1IP"/>
</dbReference>
<dbReference type="PANTHER" id="PTHR11243">
    <property type="entry name" value="GROWTH FACTOR RECEPTOR-BOUND PROTEIN"/>
    <property type="match status" value="1"/>
</dbReference>